<evidence type="ECO:0008006" key="3">
    <source>
        <dbReference type="Google" id="ProtNLM"/>
    </source>
</evidence>
<dbReference type="KEGG" id="agf:ET445_00515"/>
<evidence type="ECO:0000313" key="1">
    <source>
        <dbReference type="EMBL" id="QAY72035.1"/>
    </source>
</evidence>
<dbReference type="OrthoDB" id="4376297at2"/>
<dbReference type="RefSeq" id="WP_129187850.1">
    <property type="nucleotide sequence ID" value="NZ_CP035491.1"/>
</dbReference>
<organism evidence="1 2">
    <name type="scientific">Agromyces protaetiae</name>
    <dbReference type="NCBI Taxonomy" id="2509455"/>
    <lineage>
        <taxon>Bacteria</taxon>
        <taxon>Bacillati</taxon>
        <taxon>Actinomycetota</taxon>
        <taxon>Actinomycetes</taxon>
        <taxon>Micrococcales</taxon>
        <taxon>Microbacteriaceae</taxon>
        <taxon>Agromyces</taxon>
    </lineage>
</organism>
<dbReference type="EMBL" id="CP035491">
    <property type="protein sequence ID" value="QAY72035.1"/>
    <property type="molecule type" value="Genomic_DNA"/>
</dbReference>
<sequence length="139" mass="15574">MRRFDDATLFDRDRLIEALRLLIAELRESGERGGIRIIGGAALSLRYFDRGVTVDIDAHFIGTHETIERASARVADAQQWTPDWLNNAAVGFIPEYGATRIAWQTIFNDGDIIIEVAPADALLAMKLRANRPGRGLLRR</sequence>
<evidence type="ECO:0000313" key="2">
    <source>
        <dbReference type="Proteomes" id="UP000291259"/>
    </source>
</evidence>
<protein>
    <recommendedName>
        <fullName evidence="3">Nucleotidyl transferase AbiEii/AbiGii toxin family protein</fullName>
    </recommendedName>
</protein>
<proteinExistence type="predicted"/>
<reference evidence="1 2" key="1">
    <citation type="submission" date="2019-01" db="EMBL/GenBank/DDBJ databases">
        <title>Genome sequencing of strain FW100M-8.</title>
        <authorList>
            <person name="Heo J."/>
            <person name="Kim S.-J."/>
            <person name="Kim J.-S."/>
            <person name="Hong S.-B."/>
            <person name="Kwon S.-W."/>
        </authorList>
    </citation>
    <scope>NUCLEOTIDE SEQUENCE [LARGE SCALE GENOMIC DNA]</scope>
    <source>
        <strain evidence="1 2">FW100M-8</strain>
    </source>
</reference>
<keyword evidence="2" id="KW-1185">Reference proteome</keyword>
<dbReference type="AlphaFoldDB" id="A0A4P6F8Z0"/>
<name>A0A4P6F8Z0_9MICO</name>
<accession>A0A4P6F8Z0</accession>
<gene>
    <name evidence="1" type="ORF">ET445_00515</name>
</gene>
<dbReference type="Proteomes" id="UP000291259">
    <property type="component" value="Chromosome"/>
</dbReference>